<feature type="transmembrane region" description="Helical" evidence="14">
    <location>
        <begin position="318"/>
        <end position="337"/>
    </location>
</feature>
<feature type="binding site" evidence="13">
    <location>
        <position position="308"/>
    </location>
    <ligand>
        <name>K(+)</name>
        <dbReference type="ChEBI" id="CHEBI:29103"/>
    </ligand>
</feature>
<keyword evidence="11 12" id="KW-0472">Membrane</keyword>
<feature type="binding site" evidence="13">
    <location>
        <position position="210"/>
    </location>
    <ligand>
        <name>K(+)</name>
        <dbReference type="ChEBI" id="CHEBI:29103"/>
    </ligand>
</feature>
<comment type="subcellular location">
    <subcellularLocation>
        <location evidence="1 12">Cell inner membrane</location>
        <topology evidence="1 12">Multi-pass membrane protein</topology>
    </subcellularLocation>
</comment>
<evidence type="ECO:0000256" key="4">
    <source>
        <dbReference type="ARBA" id="ARBA00022475"/>
    </source>
</evidence>
<evidence type="ECO:0000256" key="12">
    <source>
        <dbReference type="PIRNR" id="PIRNR006247"/>
    </source>
</evidence>
<dbReference type="NCBIfam" id="TIGR00933">
    <property type="entry name" value="2a38"/>
    <property type="match status" value="1"/>
</dbReference>
<feature type="transmembrane region" description="Helical" evidence="14">
    <location>
        <begin position="60"/>
        <end position="82"/>
    </location>
</feature>
<feature type="transmembrane region" description="Helical" evidence="14">
    <location>
        <begin position="445"/>
        <end position="470"/>
    </location>
</feature>
<comment type="similarity">
    <text evidence="2 12">Belongs to the TrkH potassium transport family.</text>
</comment>
<evidence type="ECO:0000256" key="14">
    <source>
        <dbReference type="SAM" id="Phobius"/>
    </source>
</evidence>
<evidence type="ECO:0000256" key="3">
    <source>
        <dbReference type="ARBA" id="ARBA00022448"/>
    </source>
</evidence>
<keyword evidence="16" id="KW-1185">Reference proteome</keyword>
<keyword evidence="13" id="KW-0479">Metal-binding</keyword>
<dbReference type="PANTHER" id="PTHR32024">
    <property type="entry name" value="TRK SYSTEM POTASSIUM UPTAKE PROTEIN TRKG-RELATED"/>
    <property type="match status" value="1"/>
</dbReference>
<evidence type="ECO:0000256" key="8">
    <source>
        <dbReference type="ARBA" id="ARBA00022958"/>
    </source>
</evidence>
<feature type="transmembrane region" description="Helical" evidence="14">
    <location>
        <begin position="29"/>
        <end position="48"/>
    </location>
</feature>
<evidence type="ECO:0000256" key="5">
    <source>
        <dbReference type="ARBA" id="ARBA00022519"/>
    </source>
</evidence>
<keyword evidence="5 12" id="KW-0997">Cell inner membrane</keyword>
<evidence type="ECO:0000313" key="16">
    <source>
        <dbReference type="Proteomes" id="UP000001062"/>
    </source>
</evidence>
<dbReference type="PIRSF" id="PIRSF006247">
    <property type="entry name" value="TrkH"/>
    <property type="match status" value="1"/>
</dbReference>
<keyword evidence="10 12" id="KW-0406">Ion transport</keyword>
<accession>F2K003</accession>
<keyword evidence="8 12" id="KW-0630">Potassium</keyword>
<gene>
    <name evidence="15" type="ordered locus">Marme_2893</name>
</gene>
<evidence type="ECO:0000256" key="6">
    <source>
        <dbReference type="ARBA" id="ARBA00022538"/>
    </source>
</evidence>
<feature type="transmembrane region" description="Helical" evidence="14">
    <location>
        <begin position="264"/>
        <end position="283"/>
    </location>
</feature>
<protein>
    <recommendedName>
        <fullName evidence="12">Trk system potassium uptake protein</fullName>
    </recommendedName>
</protein>
<feature type="binding site" evidence="13">
    <location>
        <position position="425"/>
    </location>
    <ligand>
        <name>K(+)</name>
        <dbReference type="ChEBI" id="CHEBI:29103"/>
    </ligand>
</feature>
<evidence type="ECO:0000256" key="7">
    <source>
        <dbReference type="ARBA" id="ARBA00022692"/>
    </source>
</evidence>
<keyword evidence="3 12" id="KW-0813">Transport</keyword>
<reference evidence="15 16" key="1">
    <citation type="journal article" date="2012" name="Stand. Genomic Sci.">
        <title>Complete genome sequence of the melanogenic marine bacterium Marinomonas mediterranea type strain (MMB-1(T)).</title>
        <authorList>
            <person name="Lucas-Elio P."/>
            <person name="Goodwin L."/>
            <person name="Woyke T."/>
            <person name="Pitluck S."/>
            <person name="Nolan M."/>
            <person name="Kyrpides N.C."/>
            <person name="Detter J.C."/>
            <person name="Copeland A."/>
            <person name="Teshima H."/>
            <person name="Bruce D."/>
            <person name="Detter C."/>
            <person name="Tapia R."/>
            <person name="Han S."/>
            <person name="Land M.L."/>
            <person name="Ivanova N."/>
            <person name="Mikhailova N."/>
            <person name="Johnston A.W."/>
            <person name="Sanchez-Amat A."/>
        </authorList>
    </citation>
    <scope>NUCLEOTIDE SEQUENCE [LARGE SCALE GENOMIC DNA]</scope>
    <source>
        <strain evidence="16">ATCC 700492 / JCM 21426 / NBRC 103028 / MMB-1</strain>
    </source>
</reference>
<feature type="transmembrane region" description="Helical" evidence="14">
    <location>
        <begin position="122"/>
        <end position="142"/>
    </location>
</feature>
<feature type="transmembrane region" description="Helical" evidence="14">
    <location>
        <begin position="226"/>
        <end position="244"/>
    </location>
</feature>
<name>F2K003_MARM1</name>
<dbReference type="EMBL" id="CP002583">
    <property type="protein sequence ID" value="ADZ92115.1"/>
    <property type="molecule type" value="Genomic_DNA"/>
</dbReference>
<dbReference type="eggNOG" id="COG0168">
    <property type="taxonomic scope" value="Bacteria"/>
</dbReference>
<dbReference type="PATRIC" id="fig|717774.3.peg.2980"/>
<keyword evidence="6 12" id="KW-0633">Potassium transport</keyword>
<dbReference type="GO" id="GO:0046872">
    <property type="term" value="F:metal ion binding"/>
    <property type="evidence" value="ECO:0007669"/>
    <property type="project" value="UniProtKB-KW"/>
</dbReference>
<proteinExistence type="inferred from homology"/>
<keyword evidence="9 14" id="KW-1133">Transmembrane helix</keyword>
<feature type="transmembrane region" description="Helical" evidence="14">
    <location>
        <begin position="386"/>
        <end position="406"/>
    </location>
</feature>
<evidence type="ECO:0000256" key="11">
    <source>
        <dbReference type="ARBA" id="ARBA00023136"/>
    </source>
</evidence>
<feature type="binding site" evidence="13">
    <location>
        <position position="101"/>
    </location>
    <ligand>
        <name>K(+)</name>
        <dbReference type="ChEBI" id="CHEBI:29103"/>
    </ligand>
</feature>
<feature type="transmembrane region" description="Helical" evidence="14">
    <location>
        <begin position="174"/>
        <end position="192"/>
    </location>
</feature>
<dbReference type="STRING" id="717774.Marme_2893"/>
<dbReference type="AlphaFoldDB" id="F2K003"/>
<dbReference type="HOGENOM" id="CLU_030708_0_2_6"/>
<dbReference type="GO" id="GO:0015379">
    <property type="term" value="F:potassium:chloride symporter activity"/>
    <property type="evidence" value="ECO:0007669"/>
    <property type="project" value="InterPro"/>
</dbReference>
<dbReference type="Pfam" id="PF02386">
    <property type="entry name" value="TrkH"/>
    <property type="match status" value="1"/>
</dbReference>
<evidence type="ECO:0000256" key="2">
    <source>
        <dbReference type="ARBA" id="ARBA00009137"/>
    </source>
</evidence>
<evidence type="ECO:0000313" key="15">
    <source>
        <dbReference type="EMBL" id="ADZ92115.1"/>
    </source>
</evidence>
<keyword evidence="4 12" id="KW-1003">Cell membrane</keyword>
<dbReference type="GO" id="GO:0005886">
    <property type="term" value="C:plasma membrane"/>
    <property type="evidence" value="ECO:0007669"/>
    <property type="project" value="UniProtKB-SubCell"/>
</dbReference>
<dbReference type="KEGG" id="mme:Marme_2893"/>
<evidence type="ECO:0000256" key="1">
    <source>
        <dbReference type="ARBA" id="ARBA00004429"/>
    </source>
</evidence>
<evidence type="ECO:0000256" key="10">
    <source>
        <dbReference type="ARBA" id="ARBA00023065"/>
    </source>
</evidence>
<feature type="binding site" evidence="13">
    <location>
        <position position="100"/>
    </location>
    <ligand>
        <name>K(+)</name>
        <dbReference type="ChEBI" id="CHEBI:29103"/>
    </ligand>
</feature>
<dbReference type="InterPro" id="IPR003445">
    <property type="entry name" value="Cat_transpt"/>
</dbReference>
<evidence type="ECO:0000256" key="13">
    <source>
        <dbReference type="PIRSR" id="PIRSR006247-1"/>
    </source>
</evidence>
<organism evidence="15 16">
    <name type="scientific">Marinomonas mediterranea (strain ATCC 700492 / JCM 21426 / NBRC 103028 / MMB-1)</name>
    <dbReference type="NCBI Taxonomy" id="717774"/>
    <lineage>
        <taxon>Bacteria</taxon>
        <taxon>Pseudomonadati</taxon>
        <taxon>Pseudomonadota</taxon>
        <taxon>Gammaproteobacteria</taxon>
        <taxon>Oceanospirillales</taxon>
        <taxon>Oceanospirillaceae</taxon>
        <taxon>Marinomonas</taxon>
    </lineage>
</organism>
<dbReference type="InterPro" id="IPR004772">
    <property type="entry name" value="TrkH"/>
</dbReference>
<dbReference type="Proteomes" id="UP000001062">
    <property type="component" value="Chromosome"/>
</dbReference>
<keyword evidence="7 14" id="KW-0812">Transmembrane</keyword>
<sequence>MPLLWMGIVQLSFAELSYFFFKDNVGDAFFESAAVVTLLATFFLLYMRRFPFNAVSTKEAILFAVLTWFTVGFLGAVPIFIITGVSWTDAVFESISALTTTGATVLSGLDYMPKTFLLYRQFLQWMGGLGVVIFVVAVLPMLNVGGMKLLKAETPGPMKDDKLSPRIKNSADRLWYVYLALTLICALAYWLGGMSAYDAIAHSLATISTGGFSTHDSSMGYFDSSLLLWLCNFFMIAGAISFALHYRVFKAKRFKQYIKDEECLFFLWIILAFSLVAAGVLYFSGYHHSVYEAISQATFHVISFITSTGFGAGDFSSWPMSLMLLLIVVGYIGGCAGSTAGGNKVIRSVIAFRTLVIELKQMVHPNAVFVLKYQKRPVADQIRNSIIAFMWLVFVTSIIFTFLVMLTGEDFVTSFSAVSACVNVLGPGFGDISSNFAPLNSFAKWLLSFAMVFGRLEYFTVIVLLTPYLWRS</sequence>
<dbReference type="PANTHER" id="PTHR32024:SF2">
    <property type="entry name" value="TRK SYSTEM POTASSIUM UPTAKE PROTEIN TRKG-RELATED"/>
    <property type="match status" value="1"/>
</dbReference>
<evidence type="ECO:0000256" key="9">
    <source>
        <dbReference type="ARBA" id="ARBA00022989"/>
    </source>
</evidence>